<protein>
    <submittedName>
        <fullName evidence="2">Polypeptide deformylase</fullName>
        <ecNumber evidence="2">3.5.1.88</ecNumber>
    </submittedName>
</protein>
<dbReference type="AlphaFoldDB" id="A0A087BBM4"/>
<dbReference type="SUPFAM" id="SSF56420">
    <property type="entry name" value="Peptide deformylase"/>
    <property type="match status" value="1"/>
</dbReference>
<dbReference type="GO" id="GO:0042586">
    <property type="term" value="F:peptide deformylase activity"/>
    <property type="evidence" value="ECO:0007669"/>
    <property type="project" value="UniProtKB-EC"/>
</dbReference>
<reference evidence="2 3" key="1">
    <citation type="submission" date="2014-03" db="EMBL/GenBank/DDBJ databases">
        <title>Genomics of Bifidobacteria.</title>
        <authorList>
            <person name="Ventura M."/>
            <person name="Milani C."/>
            <person name="Lugli G.A."/>
        </authorList>
    </citation>
    <scope>NUCLEOTIDE SEQUENCE [LARGE SCALE GENOMIC DNA]</scope>
    <source>
        <strain evidence="2 3">LMG 11591</strain>
    </source>
</reference>
<dbReference type="RefSeq" id="WP_022859002.1">
    <property type="nucleotide sequence ID" value="NZ_JGZB01000004.1"/>
</dbReference>
<dbReference type="Proteomes" id="UP000029052">
    <property type="component" value="Unassembled WGS sequence"/>
</dbReference>
<dbReference type="InterPro" id="IPR023635">
    <property type="entry name" value="Peptide_deformylase"/>
</dbReference>
<dbReference type="PIRSF" id="PIRSF004749">
    <property type="entry name" value="Pep_def"/>
    <property type="match status" value="1"/>
</dbReference>
<organism evidence="2 3">
    <name type="scientific">Bifidobacterium magnum</name>
    <dbReference type="NCBI Taxonomy" id="1692"/>
    <lineage>
        <taxon>Bacteria</taxon>
        <taxon>Bacillati</taxon>
        <taxon>Actinomycetota</taxon>
        <taxon>Actinomycetes</taxon>
        <taxon>Bifidobacteriales</taxon>
        <taxon>Bifidobacteriaceae</taxon>
        <taxon>Bifidobacterium</taxon>
    </lineage>
</organism>
<sequence>MERTIVTALAELGKPSAPADPTNEQDRQIATDLVDTLQAHRAECVGMGANMIGERKRVIVFVDEDLGGKATVMFNPVITDAEGAYETEEGCLSLDGERPTKRFDRIEVEYDNRRGRHCHARFSGWTAQIIQHEIDHCNGVII</sequence>
<gene>
    <name evidence="2" type="ORF">BMAGN_0385</name>
</gene>
<dbReference type="InterPro" id="IPR036821">
    <property type="entry name" value="Peptide_deformylase_sf"/>
</dbReference>
<dbReference type="PRINTS" id="PR01576">
    <property type="entry name" value="PDEFORMYLASE"/>
</dbReference>
<dbReference type="STRING" id="1692.BMAGN_0385"/>
<comment type="caution">
    <text evidence="2">The sequence shown here is derived from an EMBL/GenBank/DDBJ whole genome shotgun (WGS) entry which is preliminary data.</text>
</comment>
<proteinExistence type="inferred from homology"/>
<dbReference type="eggNOG" id="COG0242">
    <property type="taxonomic scope" value="Bacteria"/>
</dbReference>
<evidence type="ECO:0000313" key="2">
    <source>
        <dbReference type="EMBL" id="KFI68424.1"/>
    </source>
</evidence>
<dbReference type="Pfam" id="PF01327">
    <property type="entry name" value="Pep_deformylase"/>
    <property type="match status" value="1"/>
</dbReference>
<name>A0A087BBM4_9BIFI</name>
<dbReference type="EC" id="3.5.1.88" evidence="2"/>
<dbReference type="PANTHER" id="PTHR10458">
    <property type="entry name" value="PEPTIDE DEFORMYLASE"/>
    <property type="match status" value="1"/>
</dbReference>
<dbReference type="EMBL" id="JGZB01000004">
    <property type="protein sequence ID" value="KFI68424.1"/>
    <property type="molecule type" value="Genomic_DNA"/>
</dbReference>
<dbReference type="NCBIfam" id="NF006670">
    <property type="entry name" value="PRK09218.1"/>
    <property type="match status" value="1"/>
</dbReference>
<accession>A0A087BBM4</accession>
<dbReference type="CDD" id="cd00487">
    <property type="entry name" value="Pep_deformylase"/>
    <property type="match status" value="1"/>
</dbReference>
<keyword evidence="2" id="KW-0378">Hydrolase</keyword>
<evidence type="ECO:0000313" key="3">
    <source>
        <dbReference type="Proteomes" id="UP000029052"/>
    </source>
</evidence>
<keyword evidence="3" id="KW-1185">Reference proteome</keyword>
<comment type="similarity">
    <text evidence="1">Belongs to the polypeptide deformylase family.</text>
</comment>
<dbReference type="PANTHER" id="PTHR10458:SF22">
    <property type="entry name" value="PEPTIDE DEFORMYLASE"/>
    <property type="match status" value="1"/>
</dbReference>
<dbReference type="Gene3D" id="3.90.45.10">
    <property type="entry name" value="Peptide deformylase"/>
    <property type="match status" value="1"/>
</dbReference>
<evidence type="ECO:0000256" key="1">
    <source>
        <dbReference type="ARBA" id="ARBA00010759"/>
    </source>
</evidence>